<feature type="compositionally biased region" description="Acidic residues" evidence="1">
    <location>
        <begin position="106"/>
        <end position="115"/>
    </location>
</feature>
<dbReference type="Proteomes" id="UP000325313">
    <property type="component" value="Unassembled WGS sequence"/>
</dbReference>
<proteinExistence type="predicted"/>
<evidence type="ECO:0000313" key="3">
    <source>
        <dbReference type="Proteomes" id="UP000325313"/>
    </source>
</evidence>
<feature type="compositionally biased region" description="Acidic residues" evidence="1">
    <location>
        <begin position="68"/>
        <end position="78"/>
    </location>
</feature>
<protein>
    <submittedName>
        <fullName evidence="2">Uncharacterized protein</fullName>
    </submittedName>
</protein>
<comment type="caution">
    <text evidence="2">The sequence shown here is derived from an EMBL/GenBank/DDBJ whole genome shotgun (WGS) entry which is preliminary data.</text>
</comment>
<feature type="region of interest" description="Disordered" evidence="1">
    <location>
        <begin position="398"/>
        <end position="498"/>
    </location>
</feature>
<name>A0A5B0RSR3_PUCGR</name>
<accession>A0A5B0RSR3</accession>
<reference evidence="2 3" key="1">
    <citation type="submission" date="2019-05" db="EMBL/GenBank/DDBJ databases">
        <title>Emergence of the Ug99 lineage of the wheat stem rust pathogen through somatic hybridization.</title>
        <authorList>
            <person name="Li F."/>
            <person name="Upadhyaya N.M."/>
            <person name="Sperschneider J."/>
            <person name="Matny O."/>
            <person name="Nguyen-Phuc H."/>
            <person name="Mago R."/>
            <person name="Raley C."/>
            <person name="Miller M.E."/>
            <person name="Silverstein K.A.T."/>
            <person name="Henningsen E."/>
            <person name="Hirsch C.D."/>
            <person name="Visser B."/>
            <person name="Pretorius Z.A."/>
            <person name="Steffenson B.J."/>
            <person name="Schwessinger B."/>
            <person name="Dodds P.N."/>
            <person name="Figueroa M."/>
        </authorList>
    </citation>
    <scope>NUCLEOTIDE SEQUENCE [LARGE SCALE GENOMIC DNA]</scope>
    <source>
        <strain evidence="2 3">Ug99</strain>
    </source>
</reference>
<feature type="compositionally biased region" description="Low complexity" evidence="1">
    <location>
        <begin position="407"/>
        <end position="445"/>
    </location>
</feature>
<organism evidence="2 3">
    <name type="scientific">Puccinia graminis f. sp. tritici</name>
    <dbReference type="NCBI Taxonomy" id="56615"/>
    <lineage>
        <taxon>Eukaryota</taxon>
        <taxon>Fungi</taxon>
        <taxon>Dikarya</taxon>
        <taxon>Basidiomycota</taxon>
        <taxon>Pucciniomycotina</taxon>
        <taxon>Pucciniomycetes</taxon>
        <taxon>Pucciniales</taxon>
        <taxon>Pucciniaceae</taxon>
        <taxon>Puccinia</taxon>
    </lineage>
</organism>
<evidence type="ECO:0000256" key="1">
    <source>
        <dbReference type="SAM" id="MobiDB-lite"/>
    </source>
</evidence>
<feature type="compositionally biased region" description="Polar residues" evidence="1">
    <location>
        <begin position="46"/>
        <end position="67"/>
    </location>
</feature>
<evidence type="ECO:0000313" key="2">
    <source>
        <dbReference type="EMBL" id="KAA1128085.1"/>
    </source>
</evidence>
<feature type="compositionally biased region" description="Polar residues" evidence="1">
    <location>
        <begin position="477"/>
        <end position="498"/>
    </location>
</feature>
<gene>
    <name evidence="2" type="ORF">PGTUg99_004820</name>
</gene>
<sequence>MSTGDLPIPSDQQATRTEDAEVTSSLTTEEGQTQKRIETQVPGRTIATSKKSRLSSIAERQQTSSDPSGDEPAEEESNGDQTEILGLLRAAPGQKTVTGQKRSVEEIEDPSEEEEQAAILKKAMTAQRKGDDTRAEMFFDILADLKAKSKPKAKVAVAYSEALIPQKSLAMVGISSSEPQIKEGGLSFYGKGVNTFQDMGLPTFFDKNMKELKGPLPLTIFNKKWQDAAILFHADKRTKSEESSETKDRYSGLKFQSEWEQSFSDWTINHRAFHLALRDIYRFPTFAGWLLEHKANCDRMQAKDGFMTALRYDIQLRTNAFAHRVVINGDPSVPDISVLRIDIAESVYAEARNFDELGFRDTNPYAPGGPRAHLDPLTGLPKQGKQPFVKNYQTQNTPYHNQQSQYGHNFQHPQHFQPQQPQYGHPHYQQPPYYQNPPGNQGGPNARQHEQKAPRNGGYKGKNFIPNYQDQRRGTGPATSQNNGQMVLSSQSSNHTSR</sequence>
<dbReference type="AlphaFoldDB" id="A0A5B0RSR3"/>
<feature type="region of interest" description="Disordered" evidence="1">
    <location>
        <begin position="358"/>
        <end position="386"/>
    </location>
</feature>
<dbReference type="EMBL" id="VDEP01000144">
    <property type="protein sequence ID" value="KAA1128085.1"/>
    <property type="molecule type" value="Genomic_DNA"/>
</dbReference>
<feature type="compositionally biased region" description="Polar residues" evidence="1">
    <location>
        <begin position="22"/>
        <end position="31"/>
    </location>
</feature>
<feature type="region of interest" description="Disordered" evidence="1">
    <location>
        <begin position="1"/>
        <end position="115"/>
    </location>
</feature>